<dbReference type="InterPro" id="IPR013149">
    <property type="entry name" value="ADH-like_C"/>
</dbReference>
<keyword evidence="5" id="KW-0560">Oxidoreductase</keyword>
<evidence type="ECO:0000256" key="4">
    <source>
        <dbReference type="ARBA" id="ARBA00022833"/>
    </source>
</evidence>
<comment type="cofactor">
    <cofactor evidence="1">
        <name>Zn(2+)</name>
        <dbReference type="ChEBI" id="CHEBI:29105"/>
    </cofactor>
</comment>
<comment type="caution">
    <text evidence="7">The sequence shown here is derived from an EMBL/GenBank/DDBJ whole genome shotgun (WGS) entry which is preliminary data.</text>
</comment>
<dbReference type="GO" id="GO:0046872">
    <property type="term" value="F:metal ion binding"/>
    <property type="evidence" value="ECO:0007669"/>
    <property type="project" value="UniProtKB-KW"/>
</dbReference>
<keyword evidence="3" id="KW-0479">Metal-binding</keyword>
<dbReference type="PANTHER" id="PTHR43350">
    <property type="entry name" value="NAD-DEPENDENT ALCOHOL DEHYDROGENASE"/>
    <property type="match status" value="1"/>
</dbReference>
<dbReference type="Gene3D" id="3.40.50.720">
    <property type="entry name" value="NAD(P)-binding Rossmann-like Domain"/>
    <property type="match status" value="1"/>
</dbReference>
<dbReference type="SUPFAM" id="SSF51735">
    <property type="entry name" value="NAD(P)-binding Rossmann-fold domains"/>
    <property type="match status" value="1"/>
</dbReference>
<dbReference type="EMBL" id="BARV01031275">
    <property type="protein sequence ID" value="GAI35843.1"/>
    <property type="molecule type" value="Genomic_DNA"/>
</dbReference>
<feature type="domain" description="Alcohol dehydrogenase-like C-terminal" evidence="6">
    <location>
        <begin position="25"/>
        <end position="68"/>
    </location>
</feature>
<proteinExistence type="inferred from homology"/>
<dbReference type="Pfam" id="PF00107">
    <property type="entry name" value="ADH_zinc_N"/>
    <property type="match status" value="1"/>
</dbReference>
<evidence type="ECO:0000256" key="5">
    <source>
        <dbReference type="ARBA" id="ARBA00023002"/>
    </source>
</evidence>
<name>X1MX25_9ZZZZ</name>
<comment type="similarity">
    <text evidence="2">Belongs to the zinc-containing alcohol dehydrogenase family.</text>
</comment>
<evidence type="ECO:0000259" key="6">
    <source>
        <dbReference type="Pfam" id="PF00107"/>
    </source>
</evidence>
<organism evidence="7">
    <name type="scientific">marine sediment metagenome</name>
    <dbReference type="NCBI Taxonomy" id="412755"/>
    <lineage>
        <taxon>unclassified sequences</taxon>
        <taxon>metagenomes</taxon>
        <taxon>ecological metagenomes</taxon>
    </lineage>
</organism>
<protein>
    <recommendedName>
        <fullName evidence="6">Alcohol dehydrogenase-like C-terminal domain-containing protein</fullName>
    </recommendedName>
</protein>
<dbReference type="GO" id="GO:0016491">
    <property type="term" value="F:oxidoreductase activity"/>
    <property type="evidence" value="ECO:0007669"/>
    <property type="project" value="UniProtKB-KW"/>
</dbReference>
<gene>
    <name evidence="7" type="ORF">S06H3_49526</name>
</gene>
<dbReference type="InterPro" id="IPR036291">
    <property type="entry name" value="NAD(P)-bd_dom_sf"/>
</dbReference>
<dbReference type="PANTHER" id="PTHR43350:SF19">
    <property type="entry name" value="D-GULOSIDE 3-DEHYDROGENASE"/>
    <property type="match status" value="1"/>
</dbReference>
<evidence type="ECO:0000256" key="3">
    <source>
        <dbReference type="ARBA" id="ARBA00022723"/>
    </source>
</evidence>
<evidence type="ECO:0000313" key="7">
    <source>
        <dbReference type="EMBL" id="GAI35843.1"/>
    </source>
</evidence>
<evidence type="ECO:0000256" key="2">
    <source>
        <dbReference type="ARBA" id="ARBA00008072"/>
    </source>
</evidence>
<keyword evidence="4" id="KW-0862">Zinc</keyword>
<evidence type="ECO:0000256" key="1">
    <source>
        <dbReference type="ARBA" id="ARBA00001947"/>
    </source>
</evidence>
<reference evidence="7" key="1">
    <citation type="journal article" date="2014" name="Front. Microbiol.">
        <title>High frequency of phylogenetically diverse reductive dehalogenase-homologous genes in deep subseafloor sedimentary metagenomes.</title>
        <authorList>
            <person name="Kawai M."/>
            <person name="Futagami T."/>
            <person name="Toyoda A."/>
            <person name="Takaki Y."/>
            <person name="Nishi S."/>
            <person name="Hori S."/>
            <person name="Arai W."/>
            <person name="Tsubouchi T."/>
            <person name="Morono Y."/>
            <person name="Uchiyama I."/>
            <person name="Ito T."/>
            <person name="Fujiyama A."/>
            <person name="Inagaki F."/>
            <person name="Takami H."/>
        </authorList>
    </citation>
    <scope>NUCLEOTIDE SEQUENCE</scope>
    <source>
        <strain evidence="7">Expedition CK06-06</strain>
    </source>
</reference>
<dbReference type="AlphaFoldDB" id="X1MX25"/>
<accession>X1MX25</accession>
<sequence length="139" mass="14918">MGIPFRAVEKGEVEEEAVVVIGSGPIGQFAVGISKIMGAKIIIAIDINEKRLNIAKQMGATHLINPTTITPNFITRAKVINDLILLARGARIIKRATDIAIAPRGVKSQHRTILINFSLGKALQPPIDRAMPAIAPRIA</sequence>